<dbReference type="KEGG" id="pavi:110762151"/>
<keyword evidence="10" id="KW-0675">Receptor</keyword>
<dbReference type="PRINTS" id="PR00019">
    <property type="entry name" value="LEURICHRPT"/>
</dbReference>
<dbReference type="PANTHER" id="PTHR48052:SF8">
    <property type="entry name" value="LRR RECEPTOR-LIKE SERINE_THREONINE-PROTEIN KINASE FLS2"/>
    <property type="match status" value="1"/>
</dbReference>
<sequence length="912" mass="101539">MLLLNFTELTELYLDGVIIPAHGTHWSQAISSLPNLSVLSLSNCDLSGPIDQSLAKLHSLSVIRLDHNSLISGPIPGFFANFSNLREFNWGGNYISGPIPGFFANFSNLREFNWDGNNISGPVPLFFSNFSKLTSLNLVACELRGTFPKQIFQIPTLQTINLYYNGELHGSLPEFPKNGSLRSLDLSFTNFSGLMPDSIGNLKMLSMIILFNCSFTGSIPKSLANLTQLVRLDLSSNMFNGPISSIHWEKLSNLVHLQLNDNLLEGSIPSSLFYLPLLPELVLSDNQFSGKLSEFPNVSSYLFTIDLSFNNLEGQLPVSIFNFRGLESLRLSSNNFSAFPFNGPQQLKNLTDIDLSYNSLLSLYNGTDSSFPQLSLLNLASNKLRTIPNFLRNQSALSSLDLSENQIEGKIPRWIWSFKDLFDLNLSCNSLGTLEAPFFYPDVRELDLHSNQLQGKLPIFLPNAFYLDYSQNNFSSIIPTDIGDFLTSYTSFVSFSSNNLHGYIPVSICNGGLRVLDLSNNSLSGMIPQCLSAKVGLGVLNLRRNNLTGTISNFEFPEFCGLDTLNLGENQIKGQFPKSLANCTGLQVLNLGENHLVDTFPCLLKNISTLRVLVLQSNKFYGRIECPKTHGTWPMLQIINLAHNNFNGEIPRRSLTTWRSMMANEGDSLAKVKFLEFSHPAGRDGVGFSFEDGITVTSKGSQMDLLKILSIFTLIDFSCNNFSGLIPKEIGKFKSLYVLNLSGNAFTGEIPSSFGNMRVLESLDLSQNKLSGQIPPQLANLTFLSFLNLSYNQLVGKIPTSTQFSTFPKDSFIGNKGLWGPPLTVDNKAPPPALNESLPNSGHRGINWNLISVEIGFTVGFGVSVGSLVLCKKWSKWYYRAMYKMVLKIFPQLEERIGIHRRHVHINQRWRH</sequence>
<dbReference type="FunFam" id="3.80.10.10:FF:000213">
    <property type="entry name" value="Tyrosine-sulfated glycopeptide receptor 1"/>
    <property type="match status" value="1"/>
</dbReference>
<dbReference type="RefSeq" id="XP_021820449.1">
    <property type="nucleotide sequence ID" value="XM_021964757.1"/>
</dbReference>
<protein>
    <submittedName>
        <fullName evidence="14">Receptor-like protein 12</fullName>
    </submittedName>
</protein>
<gene>
    <name evidence="14" type="primary">LOC110762151</name>
</gene>
<reference evidence="14" key="1">
    <citation type="submission" date="2025-08" db="UniProtKB">
        <authorList>
            <consortium name="RefSeq"/>
        </authorList>
    </citation>
    <scope>IDENTIFICATION</scope>
</reference>
<dbReference type="GO" id="GO:0005886">
    <property type="term" value="C:plasma membrane"/>
    <property type="evidence" value="ECO:0007669"/>
    <property type="project" value="UniProtKB-SubCell"/>
</dbReference>
<evidence type="ECO:0000256" key="7">
    <source>
        <dbReference type="ARBA" id="ARBA00022737"/>
    </source>
</evidence>
<evidence type="ECO:0000256" key="6">
    <source>
        <dbReference type="ARBA" id="ARBA00022729"/>
    </source>
</evidence>
<dbReference type="FunFam" id="3.80.10.10:FF:000095">
    <property type="entry name" value="LRR receptor-like serine/threonine-protein kinase GSO1"/>
    <property type="match status" value="1"/>
</dbReference>
<dbReference type="Pfam" id="PF13855">
    <property type="entry name" value="LRR_8"/>
    <property type="match status" value="1"/>
</dbReference>
<evidence type="ECO:0000256" key="12">
    <source>
        <dbReference type="SAM" id="Phobius"/>
    </source>
</evidence>
<dbReference type="Proteomes" id="UP000515124">
    <property type="component" value="Unplaced"/>
</dbReference>
<comment type="similarity">
    <text evidence="2">Belongs to the RLP family.</text>
</comment>
<evidence type="ECO:0000256" key="9">
    <source>
        <dbReference type="ARBA" id="ARBA00023136"/>
    </source>
</evidence>
<name>A0A6P5SVW6_PRUAV</name>
<keyword evidence="11" id="KW-0325">Glycoprotein</keyword>
<keyword evidence="5 12" id="KW-0812">Transmembrane</keyword>
<evidence type="ECO:0000256" key="3">
    <source>
        <dbReference type="ARBA" id="ARBA00022475"/>
    </source>
</evidence>
<evidence type="ECO:0000256" key="4">
    <source>
        <dbReference type="ARBA" id="ARBA00022614"/>
    </source>
</evidence>
<keyword evidence="13" id="KW-1185">Reference proteome</keyword>
<dbReference type="PROSITE" id="PS51450">
    <property type="entry name" value="LRR"/>
    <property type="match status" value="1"/>
</dbReference>
<dbReference type="InterPro" id="IPR001611">
    <property type="entry name" value="Leu-rich_rpt"/>
</dbReference>
<dbReference type="Pfam" id="PF00560">
    <property type="entry name" value="LRR_1"/>
    <property type="match status" value="4"/>
</dbReference>
<evidence type="ECO:0000256" key="11">
    <source>
        <dbReference type="ARBA" id="ARBA00023180"/>
    </source>
</evidence>
<evidence type="ECO:0000313" key="14">
    <source>
        <dbReference type="RefSeq" id="XP_021820449.1"/>
    </source>
</evidence>
<evidence type="ECO:0000256" key="8">
    <source>
        <dbReference type="ARBA" id="ARBA00022989"/>
    </source>
</evidence>
<dbReference type="GeneID" id="110762151"/>
<keyword evidence="4" id="KW-0433">Leucine-rich repeat</keyword>
<dbReference type="Gene3D" id="3.80.10.10">
    <property type="entry name" value="Ribonuclease Inhibitor"/>
    <property type="match status" value="4"/>
</dbReference>
<organism evidence="13 14">
    <name type="scientific">Prunus avium</name>
    <name type="common">Cherry</name>
    <name type="synonym">Cerasus avium</name>
    <dbReference type="NCBI Taxonomy" id="42229"/>
    <lineage>
        <taxon>Eukaryota</taxon>
        <taxon>Viridiplantae</taxon>
        <taxon>Streptophyta</taxon>
        <taxon>Embryophyta</taxon>
        <taxon>Tracheophyta</taxon>
        <taxon>Spermatophyta</taxon>
        <taxon>Magnoliopsida</taxon>
        <taxon>eudicotyledons</taxon>
        <taxon>Gunneridae</taxon>
        <taxon>Pentapetalae</taxon>
        <taxon>rosids</taxon>
        <taxon>fabids</taxon>
        <taxon>Rosales</taxon>
        <taxon>Rosaceae</taxon>
        <taxon>Amygdaloideae</taxon>
        <taxon>Amygdaleae</taxon>
        <taxon>Prunus</taxon>
    </lineage>
</organism>
<dbReference type="SMART" id="SM00369">
    <property type="entry name" value="LRR_TYP"/>
    <property type="match status" value="10"/>
</dbReference>
<proteinExistence type="inferred from homology"/>
<keyword evidence="3" id="KW-1003">Cell membrane</keyword>
<evidence type="ECO:0000256" key="2">
    <source>
        <dbReference type="ARBA" id="ARBA00009592"/>
    </source>
</evidence>
<evidence type="ECO:0000256" key="10">
    <source>
        <dbReference type="ARBA" id="ARBA00023170"/>
    </source>
</evidence>
<comment type="subcellular location">
    <subcellularLocation>
        <location evidence="1">Cell membrane</location>
        <topology evidence="1">Single-pass type I membrane protein</topology>
    </subcellularLocation>
</comment>
<dbReference type="PANTHER" id="PTHR48052">
    <property type="entry name" value="UNNAMED PRODUCT"/>
    <property type="match status" value="1"/>
</dbReference>
<dbReference type="SUPFAM" id="SSF52047">
    <property type="entry name" value="RNI-like"/>
    <property type="match status" value="1"/>
</dbReference>
<dbReference type="AlphaFoldDB" id="A0A6P5SVW6"/>
<keyword evidence="8 12" id="KW-1133">Transmembrane helix</keyword>
<keyword evidence="7" id="KW-0677">Repeat</keyword>
<dbReference type="InterPro" id="IPR032675">
    <property type="entry name" value="LRR_dom_sf"/>
</dbReference>
<dbReference type="InterPro" id="IPR003591">
    <property type="entry name" value="Leu-rich_rpt_typical-subtyp"/>
</dbReference>
<accession>A0A6P5SVW6</accession>
<evidence type="ECO:0000256" key="5">
    <source>
        <dbReference type="ARBA" id="ARBA00022692"/>
    </source>
</evidence>
<evidence type="ECO:0000313" key="13">
    <source>
        <dbReference type="Proteomes" id="UP000515124"/>
    </source>
</evidence>
<dbReference type="SUPFAM" id="SSF52058">
    <property type="entry name" value="L domain-like"/>
    <property type="match status" value="2"/>
</dbReference>
<feature type="transmembrane region" description="Helical" evidence="12">
    <location>
        <begin position="848"/>
        <end position="871"/>
    </location>
</feature>
<keyword evidence="9 12" id="KW-0472">Membrane</keyword>
<keyword evidence="6" id="KW-0732">Signal</keyword>
<evidence type="ECO:0000256" key="1">
    <source>
        <dbReference type="ARBA" id="ARBA00004251"/>
    </source>
</evidence>